<dbReference type="RefSeq" id="WP_345492674.1">
    <property type="nucleotide sequence ID" value="NZ_BAABHY010000013.1"/>
</dbReference>
<keyword evidence="6 9" id="KW-1133">Transmembrane helix</keyword>
<evidence type="ECO:0000256" key="2">
    <source>
        <dbReference type="ARBA" id="ARBA00022448"/>
    </source>
</evidence>
<dbReference type="PANTHER" id="PTHR43386:SF5">
    <property type="entry name" value="PUTRESCINE EXPORT SYSTEM PERMEASE PROTEIN SAPC"/>
    <property type="match status" value="1"/>
</dbReference>
<keyword evidence="3" id="KW-1003">Cell membrane</keyword>
<feature type="transmembrane region" description="Helical" evidence="9">
    <location>
        <begin position="95"/>
        <end position="114"/>
    </location>
</feature>
<evidence type="ECO:0000256" key="5">
    <source>
        <dbReference type="ARBA" id="ARBA00022692"/>
    </source>
</evidence>
<dbReference type="Proteomes" id="UP001500171">
    <property type="component" value="Unassembled WGS sequence"/>
</dbReference>
<dbReference type="PROSITE" id="PS50928">
    <property type="entry name" value="ABC_TM1"/>
    <property type="match status" value="1"/>
</dbReference>
<feature type="transmembrane region" description="Helical" evidence="9">
    <location>
        <begin position="213"/>
        <end position="233"/>
    </location>
</feature>
<evidence type="ECO:0000256" key="4">
    <source>
        <dbReference type="ARBA" id="ARBA00022519"/>
    </source>
</evidence>
<dbReference type="InterPro" id="IPR000515">
    <property type="entry name" value="MetI-like"/>
</dbReference>
<keyword evidence="5 9" id="KW-0812">Transmembrane</keyword>
<gene>
    <name evidence="11" type="ORF">GCM10023211_24450</name>
</gene>
<comment type="caution">
    <text evidence="11">The sequence shown here is derived from an EMBL/GenBank/DDBJ whole genome shotgun (WGS) entry which is preliminary data.</text>
</comment>
<evidence type="ECO:0000256" key="9">
    <source>
        <dbReference type="RuleBase" id="RU363032"/>
    </source>
</evidence>
<organism evidence="11 12">
    <name type="scientific">Orbus sasakiae</name>
    <dbReference type="NCBI Taxonomy" id="1078475"/>
    <lineage>
        <taxon>Bacteria</taxon>
        <taxon>Pseudomonadati</taxon>
        <taxon>Pseudomonadota</taxon>
        <taxon>Gammaproteobacteria</taxon>
        <taxon>Orbales</taxon>
        <taxon>Orbaceae</taxon>
        <taxon>Orbus</taxon>
    </lineage>
</organism>
<dbReference type="CDD" id="cd06261">
    <property type="entry name" value="TM_PBP2"/>
    <property type="match status" value="1"/>
</dbReference>
<dbReference type="Pfam" id="PF00528">
    <property type="entry name" value="BPD_transp_1"/>
    <property type="match status" value="1"/>
</dbReference>
<evidence type="ECO:0000256" key="3">
    <source>
        <dbReference type="ARBA" id="ARBA00022475"/>
    </source>
</evidence>
<evidence type="ECO:0000256" key="1">
    <source>
        <dbReference type="ARBA" id="ARBA00004429"/>
    </source>
</evidence>
<dbReference type="Gene3D" id="1.10.3720.10">
    <property type="entry name" value="MetI-like"/>
    <property type="match status" value="1"/>
</dbReference>
<dbReference type="PROSITE" id="PS51257">
    <property type="entry name" value="PROKAR_LIPOPROTEIN"/>
    <property type="match status" value="1"/>
</dbReference>
<feature type="transmembrane region" description="Helical" evidence="9">
    <location>
        <begin position="21"/>
        <end position="46"/>
    </location>
</feature>
<evidence type="ECO:0000259" key="10">
    <source>
        <dbReference type="PROSITE" id="PS50928"/>
    </source>
</evidence>
<feature type="transmembrane region" description="Helical" evidence="9">
    <location>
        <begin position="126"/>
        <end position="147"/>
    </location>
</feature>
<comment type="subcellular location">
    <subcellularLocation>
        <location evidence="1">Cell inner membrane</location>
        <topology evidence="1">Multi-pass membrane protein</topology>
    </subcellularLocation>
    <subcellularLocation>
        <location evidence="9">Cell membrane</location>
        <topology evidence="9">Multi-pass membrane protein</topology>
    </subcellularLocation>
</comment>
<accession>A0ABP9NJ99</accession>
<protein>
    <submittedName>
        <fullName evidence="11">ABC transporter permease subunit</fullName>
    </submittedName>
</protein>
<feature type="transmembrane region" description="Helical" evidence="9">
    <location>
        <begin position="254"/>
        <end position="276"/>
    </location>
</feature>
<evidence type="ECO:0000256" key="8">
    <source>
        <dbReference type="ARBA" id="ARBA00024202"/>
    </source>
</evidence>
<evidence type="ECO:0000313" key="12">
    <source>
        <dbReference type="Proteomes" id="UP001500171"/>
    </source>
</evidence>
<comment type="similarity">
    <text evidence="8">Belongs to the binding-protein-dependent transport system permease family. OppBC subfamily.</text>
</comment>
<sequence length="290" mass="32740">MNNVIRSLIQHSINLKNTIHSNIYMIIGCYGIFAIIFVCLATKWIFNAQLAPIFDHLLPPAWQNNGDINHILGTDNSGHDIFNYLLISYKTTLTLTLRTTCFVLVIGAVINYLLFFIPALRGLIAILFRLVIAIPPLLSAIVIALVWNNQIDSILLIVGISYLPRFVHNVHSQIMQEWQKTYITAHRLDGISTPKILNGYIVPNIFPAYLTEVVALFSHIILALSVLTFLGFGDNLNLPDLGIMMYQMLTIMKTNYWAFVSAGLAIMVTVLFIHMFNLGVHMILTKRVEN</sequence>
<dbReference type="InterPro" id="IPR035906">
    <property type="entry name" value="MetI-like_sf"/>
</dbReference>
<evidence type="ECO:0000256" key="6">
    <source>
        <dbReference type="ARBA" id="ARBA00022989"/>
    </source>
</evidence>
<evidence type="ECO:0000256" key="7">
    <source>
        <dbReference type="ARBA" id="ARBA00023136"/>
    </source>
</evidence>
<keyword evidence="4" id="KW-0997">Cell inner membrane</keyword>
<evidence type="ECO:0000313" key="11">
    <source>
        <dbReference type="EMBL" id="GAA5114645.1"/>
    </source>
</evidence>
<proteinExistence type="inferred from homology"/>
<dbReference type="PANTHER" id="PTHR43386">
    <property type="entry name" value="OLIGOPEPTIDE TRANSPORT SYSTEM PERMEASE PROTEIN APPC"/>
    <property type="match status" value="1"/>
</dbReference>
<keyword evidence="7 9" id="KW-0472">Membrane</keyword>
<dbReference type="InterPro" id="IPR050366">
    <property type="entry name" value="BP-dependent_transpt_permease"/>
</dbReference>
<dbReference type="SUPFAM" id="SSF161098">
    <property type="entry name" value="MetI-like"/>
    <property type="match status" value="1"/>
</dbReference>
<name>A0ABP9NJ99_9GAMM</name>
<reference evidence="12" key="1">
    <citation type="journal article" date="2019" name="Int. J. Syst. Evol. Microbiol.">
        <title>The Global Catalogue of Microorganisms (GCM) 10K type strain sequencing project: providing services to taxonomists for standard genome sequencing and annotation.</title>
        <authorList>
            <consortium name="The Broad Institute Genomics Platform"/>
            <consortium name="The Broad Institute Genome Sequencing Center for Infectious Disease"/>
            <person name="Wu L."/>
            <person name="Ma J."/>
        </authorList>
    </citation>
    <scope>NUCLEOTIDE SEQUENCE [LARGE SCALE GENOMIC DNA]</scope>
    <source>
        <strain evidence="12">JCM 18050</strain>
    </source>
</reference>
<feature type="domain" description="ABC transmembrane type-1" evidence="10">
    <location>
        <begin position="89"/>
        <end position="277"/>
    </location>
</feature>
<keyword evidence="2 9" id="KW-0813">Transport</keyword>
<dbReference type="EMBL" id="BAABHY010000013">
    <property type="protein sequence ID" value="GAA5114645.1"/>
    <property type="molecule type" value="Genomic_DNA"/>
</dbReference>
<keyword evidence="12" id="KW-1185">Reference proteome</keyword>